<name>A0A1H3M937_9ACTN</name>
<keyword evidence="1" id="KW-0472">Membrane</keyword>
<organism evidence="2 3">
    <name type="scientific">Geodermatophilus africanus</name>
    <dbReference type="NCBI Taxonomy" id="1137993"/>
    <lineage>
        <taxon>Bacteria</taxon>
        <taxon>Bacillati</taxon>
        <taxon>Actinomycetota</taxon>
        <taxon>Actinomycetes</taxon>
        <taxon>Geodermatophilales</taxon>
        <taxon>Geodermatophilaceae</taxon>
        <taxon>Geodermatophilus</taxon>
    </lineage>
</organism>
<evidence type="ECO:0000313" key="2">
    <source>
        <dbReference type="EMBL" id="SDY73086.1"/>
    </source>
</evidence>
<gene>
    <name evidence="2" type="ORF">SAMN05660209_03601</name>
</gene>
<dbReference type="AlphaFoldDB" id="A0A1H3M937"/>
<proteinExistence type="predicted"/>
<accession>A0A1H3M937</accession>
<dbReference type="EMBL" id="FNOT01000010">
    <property type="protein sequence ID" value="SDY73086.1"/>
    <property type="molecule type" value="Genomic_DNA"/>
</dbReference>
<keyword evidence="1" id="KW-0812">Transmembrane</keyword>
<keyword evidence="1" id="KW-1133">Transmembrane helix</keyword>
<feature type="transmembrane region" description="Helical" evidence="1">
    <location>
        <begin position="12"/>
        <end position="39"/>
    </location>
</feature>
<dbReference type="Proteomes" id="UP000198921">
    <property type="component" value="Unassembled WGS sequence"/>
</dbReference>
<evidence type="ECO:0008006" key="4">
    <source>
        <dbReference type="Google" id="ProtNLM"/>
    </source>
</evidence>
<sequence>MGSAGFVCGLLGLLIGLFGVVAIGVVLSILGIVFSSVALPSDQSGKAKAGLTMAIIGLIACMVAMVLYAKWGVGETL</sequence>
<evidence type="ECO:0000256" key="1">
    <source>
        <dbReference type="SAM" id="Phobius"/>
    </source>
</evidence>
<reference evidence="3" key="1">
    <citation type="submission" date="2016-10" db="EMBL/GenBank/DDBJ databases">
        <authorList>
            <person name="Varghese N."/>
            <person name="Submissions S."/>
        </authorList>
    </citation>
    <scope>NUCLEOTIDE SEQUENCE [LARGE SCALE GENOMIC DNA]</scope>
    <source>
        <strain evidence="3">DSM 45422</strain>
    </source>
</reference>
<evidence type="ECO:0000313" key="3">
    <source>
        <dbReference type="Proteomes" id="UP000198921"/>
    </source>
</evidence>
<keyword evidence="3" id="KW-1185">Reference proteome</keyword>
<protein>
    <recommendedName>
        <fullName evidence="4">DUF4190 domain-containing protein</fullName>
    </recommendedName>
</protein>
<feature type="transmembrane region" description="Helical" evidence="1">
    <location>
        <begin position="51"/>
        <end position="71"/>
    </location>
</feature>